<comment type="similarity">
    <text evidence="1">Belongs to the transferase hexapeptide repeat family.</text>
</comment>
<dbReference type="PROSITE" id="PS00101">
    <property type="entry name" value="HEXAPEP_TRANSFERASES"/>
    <property type="match status" value="1"/>
</dbReference>
<dbReference type="SUPFAM" id="SSF51161">
    <property type="entry name" value="Trimeric LpxA-like enzymes"/>
    <property type="match status" value="1"/>
</dbReference>
<evidence type="ECO:0008006" key="7">
    <source>
        <dbReference type="Google" id="ProtNLM"/>
    </source>
</evidence>
<dbReference type="Gene3D" id="2.160.10.10">
    <property type="entry name" value="Hexapeptide repeat proteins"/>
    <property type="match status" value="1"/>
</dbReference>
<dbReference type="PANTHER" id="PTHR43300">
    <property type="entry name" value="ACETYLTRANSFERASE"/>
    <property type="match status" value="1"/>
</dbReference>
<dbReference type="InterPro" id="IPR001451">
    <property type="entry name" value="Hexapep"/>
</dbReference>
<dbReference type="Pfam" id="PF00132">
    <property type="entry name" value="Hexapep"/>
    <property type="match status" value="1"/>
</dbReference>
<proteinExistence type="inferred from homology"/>
<dbReference type="AlphaFoldDB" id="A0A285SF03"/>
<dbReference type="STRING" id="538381.GCA_001696535_02273"/>
<dbReference type="InterPro" id="IPR011004">
    <property type="entry name" value="Trimer_LpxA-like_sf"/>
</dbReference>
<evidence type="ECO:0000256" key="2">
    <source>
        <dbReference type="ARBA" id="ARBA00022679"/>
    </source>
</evidence>
<accession>A0A285SF03</accession>
<evidence type="ECO:0000256" key="4">
    <source>
        <dbReference type="ARBA" id="ARBA00023315"/>
    </source>
</evidence>
<protein>
    <recommendedName>
        <fullName evidence="7">Phosphonate metabolim protein, transferase hexapeptide repeat family</fullName>
    </recommendedName>
</protein>
<keyword evidence="6" id="KW-1185">Reference proteome</keyword>
<dbReference type="PANTHER" id="PTHR43300:SF11">
    <property type="entry name" value="ACETYLTRANSFERASE RV3034C-RELATED"/>
    <property type="match status" value="1"/>
</dbReference>
<organism evidence="5 6">
    <name type="scientific">Stappia indica</name>
    <dbReference type="NCBI Taxonomy" id="538381"/>
    <lineage>
        <taxon>Bacteria</taxon>
        <taxon>Pseudomonadati</taxon>
        <taxon>Pseudomonadota</taxon>
        <taxon>Alphaproteobacteria</taxon>
        <taxon>Hyphomicrobiales</taxon>
        <taxon>Stappiaceae</taxon>
        <taxon>Stappia</taxon>
    </lineage>
</organism>
<evidence type="ECO:0000256" key="3">
    <source>
        <dbReference type="ARBA" id="ARBA00022737"/>
    </source>
</evidence>
<dbReference type="Proteomes" id="UP000219331">
    <property type="component" value="Unassembled WGS sequence"/>
</dbReference>
<dbReference type="RefSeq" id="WP_097174754.1">
    <property type="nucleotide sequence ID" value="NZ_OBML01000005.1"/>
</dbReference>
<dbReference type="InterPro" id="IPR018357">
    <property type="entry name" value="Hexapep_transf_CS"/>
</dbReference>
<reference evidence="5 6" key="1">
    <citation type="submission" date="2017-08" db="EMBL/GenBank/DDBJ databases">
        <authorList>
            <person name="de Groot N.N."/>
        </authorList>
    </citation>
    <scope>NUCLEOTIDE SEQUENCE [LARGE SCALE GENOMIC DNA]</scope>
    <source>
        <strain evidence="5 6">USBA 352</strain>
    </source>
</reference>
<evidence type="ECO:0000256" key="1">
    <source>
        <dbReference type="ARBA" id="ARBA00007274"/>
    </source>
</evidence>
<name>A0A285SF03_9HYPH</name>
<dbReference type="OrthoDB" id="9815592at2"/>
<dbReference type="InterPro" id="IPR050179">
    <property type="entry name" value="Trans_hexapeptide_repeat"/>
</dbReference>
<keyword evidence="3" id="KW-0677">Repeat</keyword>
<dbReference type="InterPro" id="IPR017694">
    <property type="entry name" value="Phosphonate_tfrase_rpt"/>
</dbReference>
<keyword evidence="4" id="KW-0012">Acyltransferase</keyword>
<dbReference type="EMBL" id="OBML01000005">
    <property type="protein sequence ID" value="SOC06165.1"/>
    <property type="molecule type" value="Genomic_DNA"/>
</dbReference>
<evidence type="ECO:0000313" key="5">
    <source>
        <dbReference type="EMBL" id="SOC06165.1"/>
    </source>
</evidence>
<dbReference type="NCBIfam" id="TIGR03308">
    <property type="entry name" value="phn_thr-fam"/>
    <property type="match status" value="1"/>
</dbReference>
<keyword evidence="2" id="KW-0808">Transferase</keyword>
<dbReference type="GO" id="GO:0016746">
    <property type="term" value="F:acyltransferase activity"/>
    <property type="evidence" value="ECO:0007669"/>
    <property type="project" value="UniProtKB-KW"/>
</dbReference>
<gene>
    <name evidence="5" type="ORF">SAMN05421512_10516</name>
</gene>
<dbReference type="CDD" id="cd03349">
    <property type="entry name" value="LbH_XAT"/>
    <property type="match status" value="1"/>
</dbReference>
<evidence type="ECO:0000313" key="6">
    <source>
        <dbReference type="Proteomes" id="UP000219331"/>
    </source>
</evidence>
<sequence>MARLSETPFIHPTAEVSDCEFGRYTEVDARVSISETHMDDYSYVMRDAMIWNAEIGKFANIAACVRINATHHPMERATLHHFTYRANDYWDDAEQEADFFRRRRALRVRIGHDTWIGHGATILPGVSVGDGAVIGSGAVVSRDVAPYTIVGGVPARLIRERFPADVVARMQALAWWDWSHERLRETLEDFRNLDAQAFLDRYEAIQ</sequence>